<sequence>MVYELATGNTAVRGLAWDKTRNCLYAATECEYVDCDGRPFGYRWANVPSDLDSTEEQKQEDDNTSEADVRLQPPQCWPKRAYHAEDYFGHAFDAGEHRILRYQFKSNANPRILPSSGKHAVADQRGLRRSSTLTCSAFRFRASILAHEIRLSE</sequence>
<dbReference type="OMA" id="MWDIREQ"/>
<evidence type="ECO:0000256" key="1">
    <source>
        <dbReference type="SAM" id="MobiDB-lite"/>
    </source>
</evidence>
<evidence type="ECO:0000313" key="2">
    <source>
        <dbReference type="EMBL" id="SJL13455.1"/>
    </source>
</evidence>
<reference evidence="3" key="1">
    <citation type="journal article" date="2017" name="Nat. Ecol. Evol.">
        <title>Genome expansion and lineage-specific genetic innovations in the forest pathogenic fungi Armillaria.</title>
        <authorList>
            <person name="Sipos G."/>
            <person name="Prasanna A.N."/>
            <person name="Walter M.C."/>
            <person name="O'Connor E."/>
            <person name="Balint B."/>
            <person name="Krizsan K."/>
            <person name="Kiss B."/>
            <person name="Hess J."/>
            <person name="Varga T."/>
            <person name="Slot J."/>
            <person name="Riley R."/>
            <person name="Boka B."/>
            <person name="Rigling D."/>
            <person name="Barry K."/>
            <person name="Lee J."/>
            <person name="Mihaltcheva S."/>
            <person name="LaButti K."/>
            <person name="Lipzen A."/>
            <person name="Waldron R."/>
            <person name="Moloney N.M."/>
            <person name="Sperisen C."/>
            <person name="Kredics L."/>
            <person name="Vagvoelgyi C."/>
            <person name="Patrignani A."/>
            <person name="Fitzpatrick D."/>
            <person name="Nagy I."/>
            <person name="Doyle S."/>
            <person name="Anderson J.B."/>
            <person name="Grigoriev I.V."/>
            <person name="Gueldener U."/>
            <person name="Muensterkoetter M."/>
            <person name="Nagy L.G."/>
        </authorList>
    </citation>
    <scope>NUCLEOTIDE SEQUENCE [LARGE SCALE GENOMIC DNA]</scope>
    <source>
        <strain evidence="3">C18/9</strain>
    </source>
</reference>
<dbReference type="EMBL" id="FUEG01000020">
    <property type="protein sequence ID" value="SJL13455.1"/>
    <property type="molecule type" value="Genomic_DNA"/>
</dbReference>
<keyword evidence="3" id="KW-1185">Reference proteome</keyword>
<proteinExistence type="predicted"/>
<evidence type="ECO:0000313" key="3">
    <source>
        <dbReference type="Proteomes" id="UP000219338"/>
    </source>
</evidence>
<organism evidence="2 3">
    <name type="scientific">Armillaria ostoyae</name>
    <name type="common">Armillaria root rot fungus</name>
    <dbReference type="NCBI Taxonomy" id="47428"/>
    <lineage>
        <taxon>Eukaryota</taxon>
        <taxon>Fungi</taxon>
        <taxon>Dikarya</taxon>
        <taxon>Basidiomycota</taxon>
        <taxon>Agaricomycotina</taxon>
        <taxon>Agaricomycetes</taxon>
        <taxon>Agaricomycetidae</taxon>
        <taxon>Agaricales</taxon>
        <taxon>Marasmiineae</taxon>
        <taxon>Physalacriaceae</taxon>
        <taxon>Armillaria</taxon>
    </lineage>
</organism>
<name>A0A284RXH3_ARMOS</name>
<protein>
    <submittedName>
        <fullName evidence="2">Uncharacterized protein</fullName>
    </submittedName>
</protein>
<accession>A0A284RXH3</accession>
<feature type="region of interest" description="Disordered" evidence="1">
    <location>
        <begin position="51"/>
        <end position="70"/>
    </location>
</feature>
<dbReference type="AlphaFoldDB" id="A0A284RXH3"/>
<gene>
    <name evidence="2" type="ORF">ARMOST_16899</name>
</gene>
<dbReference type="Proteomes" id="UP000219338">
    <property type="component" value="Unassembled WGS sequence"/>
</dbReference>
<dbReference type="STRING" id="47428.A0A284RXH3"/>
<dbReference type="OrthoDB" id="548949at2759"/>